<dbReference type="Proteomes" id="UP000885779">
    <property type="component" value="Unassembled WGS sequence"/>
</dbReference>
<feature type="domain" description="Thioredoxin" evidence="1">
    <location>
        <begin position="7"/>
        <end position="149"/>
    </location>
</feature>
<dbReference type="InterPro" id="IPR013766">
    <property type="entry name" value="Thioredoxin_domain"/>
</dbReference>
<dbReference type="EMBL" id="DRQG01000116">
    <property type="protein sequence ID" value="HGY56567.1"/>
    <property type="molecule type" value="Genomic_DNA"/>
</dbReference>
<organism evidence="2">
    <name type="scientific">Caldithrix abyssi</name>
    <dbReference type="NCBI Taxonomy" id="187145"/>
    <lineage>
        <taxon>Bacteria</taxon>
        <taxon>Pseudomonadati</taxon>
        <taxon>Calditrichota</taxon>
        <taxon>Calditrichia</taxon>
        <taxon>Calditrichales</taxon>
        <taxon>Calditrichaceae</taxon>
        <taxon>Caldithrix</taxon>
    </lineage>
</organism>
<dbReference type="PANTHER" id="PTHR42852">
    <property type="entry name" value="THIOL:DISULFIDE INTERCHANGE PROTEIN DSBE"/>
    <property type="match status" value="1"/>
</dbReference>
<dbReference type="GO" id="GO:0016491">
    <property type="term" value="F:oxidoreductase activity"/>
    <property type="evidence" value="ECO:0007669"/>
    <property type="project" value="InterPro"/>
</dbReference>
<feature type="non-terminal residue" evidence="2">
    <location>
        <position position="1"/>
    </location>
</feature>
<dbReference type="InterPro" id="IPR013740">
    <property type="entry name" value="Redoxin"/>
</dbReference>
<protein>
    <submittedName>
        <fullName evidence="2">TlpA family protein disulfide reductase</fullName>
    </submittedName>
</protein>
<evidence type="ECO:0000313" key="2">
    <source>
        <dbReference type="EMBL" id="HGY56567.1"/>
    </source>
</evidence>
<comment type="caution">
    <text evidence="2">The sequence shown here is derived from an EMBL/GenBank/DDBJ whole genome shotgun (WGS) entry which is preliminary data.</text>
</comment>
<dbReference type="CDD" id="cd02966">
    <property type="entry name" value="TlpA_like_family"/>
    <property type="match status" value="1"/>
</dbReference>
<dbReference type="Pfam" id="PF08534">
    <property type="entry name" value="Redoxin"/>
    <property type="match status" value="1"/>
</dbReference>
<sequence>SDRTYSVAKGFYHPDINIFSVNDSTKFALKDVIKNKIAIINWWSPSCGPCIMEMPELNHLEEEFNNNSEIIFLALNNNPHHNKVIKFLENNTFNFKQYFVRGETAKELNINGIPRTLVIDKKGKIVYDQLGYDPSIKLKKLREVIKSLL</sequence>
<dbReference type="PANTHER" id="PTHR42852:SF13">
    <property type="entry name" value="PROTEIN DIPZ"/>
    <property type="match status" value="1"/>
</dbReference>
<dbReference type="PROSITE" id="PS51352">
    <property type="entry name" value="THIOREDOXIN_2"/>
    <property type="match status" value="1"/>
</dbReference>
<proteinExistence type="predicted"/>
<dbReference type="AlphaFoldDB" id="A0A7V4WWG9"/>
<accession>A0A7V4WWG9</accession>
<dbReference type="InterPro" id="IPR036249">
    <property type="entry name" value="Thioredoxin-like_sf"/>
</dbReference>
<name>A0A7V4WWG9_CALAY</name>
<dbReference type="SUPFAM" id="SSF52833">
    <property type="entry name" value="Thioredoxin-like"/>
    <property type="match status" value="1"/>
</dbReference>
<gene>
    <name evidence="2" type="ORF">ENK44_12735</name>
</gene>
<reference evidence="2" key="1">
    <citation type="journal article" date="2020" name="mSystems">
        <title>Genome- and Community-Level Interaction Insights into Carbon Utilization and Element Cycling Functions of Hydrothermarchaeota in Hydrothermal Sediment.</title>
        <authorList>
            <person name="Zhou Z."/>
            <person name="Liu Y."/>
            <person name="Xu W."/>
            <person name="Pan J."/>
            <person name="Luo Z.H."/>
            <person name="Li M."/>
        </authorList>
    </citation>
    <scope>NUCLEOTIDE SEQUENCE [LARGE SCALE GENOMIC DNA]</scope>
    <source>
        <strain evidence="2">HyVt-577</strain>
    </source>
</reference>
<evidence type="ECO:0000259" key="1">
    <source>
        <dbReference type="PROSITE" id="PS51352"/>
    </source>
</evidence>
<dbReference type="InterPro" id="IPR050553">
    <property type="entry name" value="Thioredoxin_ResA/DsbE_sf"/>
</dbReference>
<dbReference type="Gene3D" id="3.40.30.10">
    <property type="entry name" value="Glutaredoxin"/>
    <property type="match status" value="1"/>
</dbReference>